<dbReference type="EMBL" id="CP001928">
    <property type="protein sequence ID" value="ADI39191.1"/>
    <property type="molecule type" value="Genomic_DNA"/>
</dbReference>
<keyword evidence="2" id="KW-1185">Reference proteome</keyword>
<evidence type="ECO:0000313" key="1">
    <source>
        <dbReference type="EMBL" id="ADI39191.1"/>
    </source>
</evidence>
<proteinExistence type="predicted"/>
<evidence type="ECO:0000313" key="2">
    <source>
        <dbReference type="Proteomes" id="UP000001505"/>
    </source>
</evidence>
<dbReference type="KEGG" id="wch:wcw_1852"/>
<name>D6YSZ6_WADCW</name>
<dbReference type="Proteomes" id="UP000001505">
    <property type="component" value="Chromosome"/>
</dbReference>
<dbReference type="HOGENOM" id="CLU_2358928_0_0_0"/>
<protein>
    <submittedName>
        <fullName evidence="1">Uncharacterized protein</fullName>
    </submittedName>
</protein>
<dbReference type="STRING" id="716544.wcw_1852"/>
<gene>
    <name evidence="1" type="ordered locus">wcw_1852</name>
</gene>
<accession>D6YSZ6</accession>
<sequence length="96" mass="11174">MKKKEIPMEAQRSIKADATGRINLGKECAGRLFTISKEQDKIVLEPARIVPEKELKSHETIENIILDENEWFRFQEIMESDDEPTGNLRRLMKDSD</sequence>
<organism evidence="1 2">
    <name type="scientific">Waddlia chondrophila (strain ATCC VR-1470 / WSU 86-1044)</name>
    <dbReference type="NCBI Taxonomy" id="716544"/>
    <lineage>
        <taxon>Bacteria</taxon>
        <taxon>Pseudomonadati</taxon>
        <taxon>Chlamydiota</taxon>
        <taxon>Chlamydiia</taxon>
        <taxon>Parachlamydiales</taxon>
        <taxon>Waddliaceae</taxon>
        <taxon>Waddlia</taxon>
    </lineage>
</organism>
<reference evidence="1 2" key="1">
    <citation type="journal article" date="2010" name="PLoS ONE">
        <title>The Waddlia genome: a window into chlamydial biology.</title>
        <authorList>
            <person name="Bertelli C."/>
            <person name="Collyn F."/>
            <person name="Croxatto A."/>
            <person name="Ruckert C."/>
            <person name="Polkinghorne A."/>
            <person name="Kebbi-Beghdadi C."/>
            <person name="Goesmann A."/>
            <person name="Vaughan L."/>
            <person name="Greub G."/>
        </authorList>
    </citation>
    <scope>NUCLEOTIDE SEQUENCE [LARGE SCALE GENOMIC DNA]</scope>
    <source>
        <strain evidence="2">ATCC VR-1470 / WSU 86-1044</strain>
    </source>
</reference>
<dbReference type="AlphaFoldDB" id="D6YSZ6"/>